<evidence type="ECO:0000313" key="2">
    <source>
        <dbReference type="EMBL" id="WYK16864.1"/>
    </source>
</evidence>
<evidence type="ECO:0000256" key="1">
    <source>
        <dbReference type="SAM" id="Phobius"/>
    </source>
</evidence>
<accession>A0ABZ2TAY1</accession>
<proteinExistence type="predicted"/>
<sequence length="167" mass="18090">MSFIRPEAAQSLKRWRETLIGLVVIALGGWWALGLDGILSWVGLILLPIGASLTITGIQRGRFRSKTGGPGMVQIDEGRVTYFGPLTGGSIDLAEMTELTLDPTGQPAHWCLSQPGQPKLFIPVSASGNDTLFDAFSSLPGLRSETLVAAMRTTSDIPVRLWHRKHP</sequence>
<dbReference type="EMBL" id="CP146606">
    <property type="protein sequence ID" value="WYK16864.1"/>
    <property type="molecule type" value="Genomic_DNA"/>
</dbReference>
<keyword evidence="1" id="KW-1133">Transmembrane helix</keyword>
<keyword evidence="3" id="KW-1185">Reference proteome</keyword>
<name>A0ABZ2TAY1_9RHOB</name>
<keyword evidence="1" id="KW-0812">Transmembrane</keyword>
<reference evidence="2 3" key="1">
    <citation type="submission" date="2024-02" db="EMBL/GenBank/DDBJ databases">
        <title>Roseovarius strain W115 nov., isolated from a marine algae.</title>
        <authorList>
            <person name="Lee M.W."/>
            <person name="Lee J.K."/>
            <person name="Kim J.M."/>
            <person name="Choi D.G."/>
            <person name="Baek J.H."/>
            <person name="Bayburt H."/>
            <person name="Jung J.J."/>
            <person name="Han D.M."/>
            <person name="Jeon C.O."/>
        </authorList>
    </citation>
    <scope>NUCLEOTIDE SEQUENCE [LARGE SCALE GENOMIC DNA]</scope>
    <source>
        <strain evidence="2 3">W115</strain>
    </source>
</reference>
<feature type="transmembrane region" description="Helical" evidence="1">
    <location>
        <begin position="38"/>
        <end position="58"/>
    </location>
</feature>
<gene>
    <name evidence="2" type="ORF">RZS32_010530</name>
</gene>
<keyword evidence="1" id="KW-0472">Membrane</keyword>
<protein>
    <submittedName>
        <fullName evidence="2">Uncharacterized protein</fullName>
    </submittedName>
</protein>
<feature type="transmembrane region" description="Helical" evidence="1">
    <location>
        <begin position="15"/>
        <end position="32"/>
    </location>
</feature>
<evidence type="ECO:0000313" key="3">
    <source>
        <dbReference type="Proteomes" id="UP001281305"/>
    </source>
</evidence>
<dbReference type="Proteomes" id="UP001281305">
    <property type="component" value="Chromosome"/>
</dbReference>
<dbReference type="RefSeq" id="WP_317056933.1">
    <property type="nucleotide sequence ID" value="NZ_CP146606.1"/>
</dbReference>
<organism evidence="2 3">
    <name type="scientific">Roseovarius rhodophyticola</name>
    <dbReference type="NCBI Taxonomy" id="3080827"/>
    <lineage>
        <taxon>Bacteria</taxon>
        <taxon>Pseudomonadati</taxon>
        <taxon>Pseudomonadota</taxon>
        <taxon>Alphaproteobacteria</taxon>
        <taxon>Rhodobacterales</taxon>
        <taxon>Roseobacteraceae</taxon>
        <taxon>Roseovarius</taxon>
    </lineage>
</organism>